<keyword evidence="4" id="KW-0963">Cytoplasm</keyword>
<keyword evidence="6" id="KW-0812">Transmembrane</keyword>
<keyword evidence="6" id="KW-1133">Transmembrane helix</keyword>
<keyword evidence="6" id="KW-0472">Membrane</keyword>
<proteinExistence type="inferred from homology"/>
<comment type="subcellular location">
    <subcellularLocation>
        <location evidence="1">Cytoplasm</location>
        <location evidence="1">Cytosol</location>
    </subcellularLocation>
</comment>
<dbReference type="SUPFAM" id="SSF53756">
    <property type="entry name" value="UDP-Glycosyltransferase/glycogen phosphorylase"/>
    <property type="match status" value="1"/>
</dbReference>
<organism evidence="8 9">
    <name type="scientific">Rotaria socialis</name>
    <dbReference type="NCBI Taxonomy" id="392032"/>
    <lineage>
        <taxon>Eukaryota</taxon>
        <taxon>Metazoa</taxon>
        <taxon>Spiralia</taxon>
        <taxon>Gnathifera</taxon>
        <taxon>Rotifera</taxon>
        <taxon>Eurotatoria</taxon>
        <taxon>Bdelloidea</taxon>
        <taxon>Philodinida</taxon>
        <taxon>Philodinidae</taxon>
        <taxon>Rotaria</taxon>
    </lineage>
</organism>
<dbReference type="Gene3D" id="3.40.50.1820">
    <property type="entry name" value="alpha/beta hydrolase"/>
    <property type="match status" value="1"/>
</dbReference>
<gene>
    <name evidence="8" type="ORF">KIK155_LOCUS32050</name>
</gene>
<evidence type="ECO:0000256" key="5">
    <source>
        <dbReference type="ARBA" id="ARBA00022801"/>
    </source>
</evidence>
<dbReference type="PANTHER" id="PTHR46812">
    <property type="entry name" value="CARBOXYMETHYLENEBUTENOLIDASE HOMOLOG"/>
    <property type="match status" value="1"/>
</dbReference>
<evidence type="ECO:0000256" key="6">
    <source>
        <dbReference type="SAM" id="Phobius"/>
    </source>
</evidence>
<accession>A0A819B1Y1</accession>
<keyword evidence="5" id="KW-0378">Hydrolase</keyword>
<feature type="domain" description="Dienelactone hydrolase" evidence="7">
    <location>
        <begin position="291"/>
        <end position="500"/>
    </location>
</feature>
<dbReference type="Pfam" id="PF01738">
    <property type="entry name" value="DLH"/>
    <property type="match status" value="1"/>
</dbReference>
<evidence type="ECO:0000313" key="8">
    <source>
        <dbReference type="EMBL" id="CAF3794315.1"/>
    </source>
</evidence>
<dbReference type="Proteomes" id="UP000663865">
    <property type="component" value="Unassembled WGS sequence"/>
</dbReference>
<dbReference type="AlphaFoldDB" id="A0A819B1Y1"/>
<evidence type="ECO:0000256" key="2">
    <source>
        <dbReference type="ARBA" id="ARBA00008456"/>
    </source>
</evidence>
<dbReference type="SUPFAM" id="SSF53474">
    <property type="entry name" value="alpha/beta-Hydrolases"/>
    <property type="match status" value="1"/>
</dbReference>
<dbReference type="GO" id="GO:0016787">
    <property type="term" value="F:hydrolase activity"/>
    <property type="evidence" value="ECO:0007669"/>
    <property type="project" value="UniProtKB-KW"/>
</dbReference>
<dbReference type="InterPro" id="IPR042946">
    <property type="entry name" value="CMBL"/>
</dbReference>
<evidence type="ECO:0000259" key="7">
    <source>
        <dbReference type="Pfam" id="PF01738"/>
    </source>
</evidence>
<dbReference type="InterPro" id="IPR029058">
    <property type="entry name" value="AB_hydrolase_fold"/>
</dbReference>
<dbReference type="GO" id="GO:0005829">
    <property type="term" value="C:cytosol"/>
    <property type="evidence" value="ECO:0007669"/>
    <property type="project" value="UniProtKB-SubCell"/>
</dbReference>
<comment type="similarity">
    <text evidence="2">Belongs to the dienelactone hydrolase family.</text>
</comment>
<reference evidence="8" key="1">
    <citation type="submission" date="2021-02" db="EMBL/GenBank/DDBJ databases">
        <authorList>
            <person name="Nowell W R."/>
        </authorList>
    </citation>
    <scope>NUCLEOTIDE SEQUENCE</scope>
</reference>
<dbReference type="EMBL" id="CAJNYV010006016">
    <property type="protein sequence ID" value="CAF3794315.1"/>
    <property type="molecule type" value="Genomic_DNA"/>
</dbReference>
<sequence length="525" mass="59333">MGRMGWDGMGLSHPTRCSGTGIVRFDRMKNLIYGLVEFLLQTDSTSVILALRGRNYDNYHVVVNEMENVEYRRVMLDDQRVKIEHRFVQQKWILQQNSIHIFLSHCGMGSSVEGLYFQKPILCLPIHTDQFANSIAIQNSGVGQSLFEPPSSIVESLLKPQDYHDYTFSASSVTKKVLTMWRNTYYEQAARLMSLEMKHAGGVKRAVEEIELLVNLNGDLSRFAPFYQRYMLDLMLVFIVLPAMIVLYCFVKCSLYITILEIQATETIAAWNETYPKGQVVRVDNVDVYTVGSNENSANDLSVIVIYDVFGFNVSQTRVFCDRLSAQYKVQVAMPDFFRGKTASPHLENLSDVLSLIGNWSQVSSDLNTVASWLRKKSTTHRVALVGFCWGGLQVARACSNLSSQFFTGISIHGAWLTEDEVRNLQQPVLFIAAGDDPPLQPNISSVIEQWTSPRVAGQCQYETYSNMAHGFVSTGANYSNTENVKAIDSVHETVRDYLNRISRNSASITHYSILFAFVLFLLLI</sequence>
<dbReference type="Gene3D" id="3.40.50.2000">
    <property type="entry name" value="Glycogen Phosphorylase B"/>
    <property type="match status" value="1"/>
</dbReference>
<feature type="transmembrane region" description="Helical" evidence="6">
    <location>
        <begin position="230"/>
        <end position="251"/>
    </location>
</feature>
<feature type="transmembrane region" description="Helical" evidence="6">
    <location>
        <begin position="506"/>
        <end position="524"/>
    </location>
</feature>
<dbReference type="PANTHER" id="PTHR46812:SF1">
    <property type="entry name" value="CARBOXYMETHYLENEBUTENOLIDASE HOMOLOG"/>
    <property type="match status" value="1"/>
</dbReference>
<dbReference type="InterPro" id="IPR002925">
    <property type="entry name" value="Dienelactn_hydro"/>
</dbReference>
<evidence type="ECO:0000256" key="3">
    <source>
        <dbReference type="ARBA" id="ARBA00014180"/>
    </source>
</evidence>
<evidence type="ECO:0000256" key="4">
    <source>
        <dbReference type="ARBA" id="ARBA00022490"/>
    </source>
</evidence>
<comment type="caution">
    <text evidence="8">The sequence shown here is derived from an EMBL/GenBank/DDBJ whole genome shotgun (WGS) entry which is preliminary data.</text>
</comment>
<evidence type="ECO:0000313" key="9">
    <source>
        <dbReference type="Proteomes" id="UP000663865"/>
    </source>
</evidence>
<name>A0A819B1Y1_9BILA</name>
<protein>
    <recommendedName>
        <fullName evidence="3">Carboxymethylenebutenolidase homolog</fullName>
    </recommendedName>
</protein>
<evidence type="ECO:0000256" key="1">
    <source>
        <dbReference type="ARBA" id="ARBA00004514"/>
    </source>
</evidence>